<sequence>LVDIGCVLSVGTGQCPSSEVGSSKFAFGTPGSINEGISMIRDLMNLKNILIEQITSSGGECVKRARSWAHDQKIAFFRLSPPLSKAVELDESDNEVIVDFLWDTEVCSLPLLCANQCSSLISMVIFICKYDRKKNFLFQRTYNKLVKDINFLLSNNSYSS</sequence>
<organism evidence="2">
    <name type="scientific">Anisakis simplex</name>
    <name type="common">Herring worm</name>
    <dbReference type="NCBI Taxonomy" id="6269"/>
    <lineage>
        <taxon>Eukaryota</taxon>
        <taxon>Metazoa</taxon>
        <taxon>Ecdysozoa</taxon>
        <taxon>Nematoda</taxon>
        <taxon>Chromadorea</taxon>
        <taxon>Rhabditida</taxon>
        <taxon>Spirurina</taxon>
        <taxon>Ascaridomorpha</taxon>
        <taxon>Ascaridoidea</taxon>
        <taxon>Anisakidae</taxon>
        <taxon>Anisakis</taxon>
        <taxon>Anisakis simplex complex</taxon>
    </lineage>
</organism>
<accession>A0A0M3K798</accession>
<dbReference type="AlphaFoldDB" id="A0A0M3K798"/>
<dbReference type="GO" id="GO:0005739">
    <property type="term" value="C:mitochondrion"/>
    <property type="evidence" value="ECO:0007669"/>
    <property type="project" value="TreeGrafter"/>
</dbReference>
<dbReference type="GO" id="GO:0052816">
    <property type="term" value="F:long-chain fatty acyl-CoA hydrolase activity"/>
    <property type="evidence" value="ECO:0007669"/>
    <property type="project" value="TreeGrafter"/>
</dbReference>
<name>A0A0M3K798_ANISI</name>
<dbReference type="PANTHER" id="PTHR24139">
    <property type="entry name" value="CALCIUM-INDEPENDENT PHOSPHOLIPASE A2"/>
    <property type="match status" value="1"/>
</dbReference>
<dbReference type="GO" id="GO:0047499">
    <property type="term" value="F:calcium-independent phospholipase A2 activity"/>
    <property type="evidence" value="ECO:0007669"/>
    <property type="project" value="InterPro"/>
</dbReference>
<evidence type="ECO:0000256" key="1">
    <source>
        <dbReference type="ARBA" id="ARBA00022801"/>
    </source>
</evidence>
<reference evidence="2" key="1">
    <citation type="submission" date="2017-02" db="UniProtKB">
        <authorList>
            <consortium name="WormBaseParasite"/>
        </authorList>
    </citation>
    <scope>IDENTIFICATION</scope>
</reference>
<proteinExistence type="predicted"/>
<dbReference type="WBParaSite" id="ASIM_0001683901-mRNA-1">
    <property type="protein sequence ID" value="ASIM_0001683901-mRNA-1"/>
    <property type="gene ID" value="ASIM_0001683901"/>
</dbReference>
<dbReference type="InterPro" id="IPR047148">
    <property type="entry name" value="PLPL9"/>
</dbReference>
<evidence type="ECO:0000313" key="2">
    <source>
        <dbReference type="WBParaSite" id="ASIM_0001683901-mRNA-1"/>
    </source>
</evidence>
<protein>
    <submittedName>
        <fullName evidence="2">85/88 kDa calcium-independent phospholipase A2 (inferred by orthology to a human protein)</fullName>
    </submittedName>
</protein>
<keyword evidence="1" id="KW-0378">Hydrolase</keyword>
<dbReference type="PANTHER" id="PTHR24139:SF34">
    <property type="entry name" value="85_88 KDA CALCIUM-INDEPENDENT PHOSPHOLIPASE A2"/>
    <property type="match status" value="1"/>
</dbReference>
<dbReference type="GO" id="GO:2000304">
    <property type="term" value="P:positive regulation of ceramide biosynthetic process"/>
    <property type="evidence" value="ECO:0007669"/>
    <property type="project" value="TreeGrafter"/>
</dbReference>